<name>A0A8J7LY33_9BACT</name>
<evidence type="ECO:0000313" key="3">
    <source>
        <dbReference type="EMBL" id="MBJ6724231.1"/>
    </source>
</evidence>
<dbReference type="RefSeq" id="WP_199383070.1">
    <property type="nucleotide sequence ID" value="NZ_JAEMHM010000004.1"/>
</dbReference>
<keyword evidence="2" id="KW-0732">Signal</keyword>
<dbReference type="EMBL" id="JAEMHM010000004">
    <property type="protein sequence ID" value="MBJ6724231.1"/>
    <property type="molecule type" value="Genomic_DNA"/>
</dbReference>
<organism evidence="3 4">
    <name type="scientific">Geomesophilobacter sediminis</name>
    <dbReference type="NCBI Taxonomy" id="2798584"/>
    <lineage>
        <taxon>Bacteria</taxon>
        <taxon>Pseudomonadati</taxon>
        <taxon>Thermodesulfobacteriota</taxon>
        <taxon>Desulfuromonadia</taxon>
        <taxon>Geobacterales</taxon>
        <taxon>Geobacteraceae</taxon>
        <taxon>Geomesophilobacter</taxon>
    </lineage>
</organism>
<evidence type="ECO:0000256" key="1">
    <source>
        <dbReference type="SAM" id="MobiDB-lite"/>
    </source>
</evidence>
<feature type="signal peptide" evidence="2">
    <location>
        <begin position="1"/>
        <end position="23"/>
    </location>
</feature>
<proteinExistence type="predicted"/>
<gene>
    <name evidence="3" type="ORF">JFN93_05900</name>
</gene>
<feature type="region of interest" description="Disordered" evidence="1">
    <location>
        <begin position="134"/>
        <end position="153"/>
    </location>
</feature>
<dbReference type="AlphaFoldDB" id="A0A8J7LY33"/>
<sequence>MVRKLLCLTGILLSLALPRPAAAQVTFYVGGDGEKSFIIEGDDIGARSEVELAIVYDTQNLANPKVSVEQGVVTDVSDSSGTLIVKAEQGEDSTATFTVHLTFENKGVLPAQLFSVTGRIVEPDGTPVATKTLPASNPPLLQSFSRDEDATGGETGMSTYLADILRSERNVLQRFRNFKGKKGLTSYVALFDRMPGEGFVQDPPVALSDGQMSIRVLCTLDGAEMSAPDDIAVSDAKLVRLEKGDRKGWVVTVLPNPGAWDSSLIVKVNDKIFEFPLVVAPRVKVRKDLSDLEFLAELDRFNPELANLNKGEPIQYRHALLDYVFTANYLAGRQDTEGKAPTGE</sequence>
<reference evidence="3" key="1">
    <citation type="submission" date="2020-12" db="EMBL/GenBank/DDBJ databases">
        <title>Geomonas sp. Red875, isolated from river sediment.</title>
        <authorList>
            <person name="Xu Z."/>
            <person name="Zhang Z."/>
            <person name="Masuda Y."/>
            <person name="Itoh H."/>
            <person name="Senoo K."/>
        </authorList>
    </citation>
    <scope>NUCLEOTIDE SEQUENCE</scope>
    <source>
        <strain evidence="3">Red875</strain>
    </source>
</reference>
<evidence type="ECO:0000256" key="2">
    <source>
        <dbReference type="SAM" id="SignalP"/>
    </source>
</evidence>
<comment type="caution">
    <text evidence="3">The sequence shown here is derived from an EMBL/GenBank/DDBJ whole genome shotgun (WGS) entry which is preliminary data.</text>
</comment>
<dbReference type="Proteomes" id="UP000636888">
    <property type="component" value="Unassembled WGS sequence"/>
</dbReference>
<protein>
    <submittedName>
        <fullName evidence="3">Uncharacterized protein</fullName>
    </submittedName>
</protein>
<keyword evidence="4" id="KW-1185">Reference proteome</keyword>
<accession>A0A8J7LY33</accession>
<evidence type="ECO:0000313" key="4">
    <source>
        <dbReference type="Proteomes" id="UP000636888"/>
    </source>
</evidence>
<feature type="compositionally biased region" description="Polar residues" evidence="1">
    <location>
        <begin position="134"/>
        <end position="144"/>
    </location>
</feature>
<feature type="chain" id="PRO_5035180709" evidence="2">
    <location>
        <begin position="24"/>
        <end position="344"/>
    </location>
</feature>